<proteinExistence type="predicted"/>
<dbReference type="AlphaFoldDB" id="A0A285THX1"/>
<evidence type="ECO:0000256" key="1">
    <source>
        <dbReference type="SAM" id="Coils"/>
    </source>
</evidence>
<keyword evidence="2" id="KW-1133">Transmembrane helix</keyword>
<evidence type="ECO:0000256" key="2">
    <source>
        <dbReference type="SAM" id="Phobius"/>
    </source>
</evidence>
<dbReference type="Proteomes" id="UP000219636">
    <property type="component" value="Unassembled WGS sequence"/>
</dbReference>
<dbReference type="EMBL" id="OBMQ01000011">
    <property type="protein sequence ID" value="SOC20071.1"/>
    <property type="molecule type" value="Genomic_DNA"/>
</dbReference>
<evidence type="ECO:0000313" key="3">
    <source>
        <dbReference type="EMBL" id="SOC20071.1"/>
    </source>
</evidence>
<keyword evidence="2" id="KW-0812">Transmembrane</keyword>
<feature type="transmembrane region" description="Helical" evidence="2">
    <location>
        <begin position="6"/>
        <end position="25"/>
    </location>
</feature>
<gene>
    <name evidence="3" type="ORF">SAMN05880501_111104</name>
</gene>
<feature type="coiled-coil region" evidence="1">
    <location>
        <begin position="29"/>
        <end position="70"/>
    </location>
</feature>
<protein>
    <submittedName>
        <fullName evidence="3">Uncharacterized protein</fullName>
    </submittedName>
</protein>
<evidence type="ECO:0000313" key="4">
    <source>
        <dbReference type="Proteomes" id="UP000219636"/>
    </source>
</evidence>
<name>A0A285THX1_9BACL</name>
<keyword evidence="4" id="KW-1185">Reference proteome</keyword>
<reference evidence="4" key="1">
    <citation type="submission" date="2017-08" db="EMBL/GenBank/DDBJ databases">
        <authorList>
            <person name="Varghese N."/>
            <person name="Submissions S."/>
        </authorList>
    </citation>
    <scope>NUCLEOTIDE SEQUENCE [LARGE SCALE GENOMIC DNA]</scope>
    <source>
        <strain evidence="4">JC22</strain>
    </source>
</reference>
<organism evidence="3 4">
    <name type="scientific">Ureibacillus xyleni</name>
    <dbReference type="NCBI Taxonomy" id="614648"/>
    <lineage>
        <taxon>Bacteria</taxon>
        <taxon>Bacillati</taxon>
        <taxon>Bacillota</taxon>
        <taxon>Bacilli</taxon>
        <taxon>Bacillales</taxon>
        <taxon>Caryophanaceae</taxon>
        <taxon>Ureibacillus</taxon>
    </lineage>
</organism>
<dbReference type="RefSeq" id="WP_202615691.1">
    <property type="nucleotide sequence ID" value="NZ_OBMQ01000011.1"/>
</dbReference>
<sequence>MADYVILVLGIVSITSLISISGIVTTHINKQSKLKLEVLKQEIELEKIRKESYIIETEKLRLEIEQTRQQLSLDAPINHTSSQLFIDEKTN</sequence>
<accession>A0A285THX1</accession>
<keyword evidence="2" id="KW-0472">Membrane</keyword>
<keyword evidence="1" id="KW-0175">Coiled coil</keyword>